<protein>
    <submittedName>
        <fullName evidence="9">Oidioi.mRNA.OKI2018_I69.PAR.g9661.t1.cds</fullName>
    </submittedName>
</protein>
<name>A0ABN7RQQ7_OIKDI</name>
<feature type="compositionally biased region" description="Pro residues" evidence="7">
    <location>
        <begin position="374"/>
        <end position="383"/>
    </location>
</feature>
<dbReference type="PRINTS" id="PR00937">
    <property type="entry name" value="TBOX"/>
</dbReference>
<dbReference type="InterPro" id="IPR018186">
    <property type="entry name" value="TF_T-box_CS"/>
</dbReference>
<evidence type="ECO:0000256" key="2">
    <source>
        <dbReference type="ARBA" id="ARBA00023015"/>
    </source>
</evidence>
<evidence type="ECO:0000256" key="7">
    <source>
        <dbReference type="SAM" id="MobiDB-lite"/>
    </source>
</evidence>
<reference evidence="9 10" key="1">
    <citation type="submission" date="2021-04" db="EMBL/GenBank/DDBJ databases">
        <authorList>
            <person name="Bliznina A."/>
        </authorList>
    </citation>
    <scope>NUCLEOTIDE SEQUENCE [LARGE SCALE GENOMIC DNA]</scope>
</reference>
<feature type="compositionally biased region" description="Basic and acidic residues" evidence="7">
    <location>
        <begin position="100"/>
        <end position="109"/>
    </location>
</feature>
<dbReference type="PROSITE" id="PS50252">
    <property type="entry name" value="TBOX_3"/>
    <property type="match status" value="1"/>
</dbReference>
<dbReference type="InterPro" id="IPR001699">
    <property type="entry name" value="TF_T-box"/>
</dbReference>
<keyword evidence="4" id="KW-0804">Transcription</keyword>
<feature type="compositionally biased region" description="Polar residues" evidence="7">
    <location>
        <begin position="36"/>
        <end position="51"/>
    </location>
</feature>
<keyword evidence="10" id="KW-1185">Reference proteome</keyword>
<dbReference type="Gene3D" id="2.60.40.820">
    <property type="entry name" value="Transcription factor, T-box"/>
    <property type="match status" value="1"/>
</dbReference>
<comment type="subcellular location">
    <subcellularLocation>
        <location evidence="1 6">Nucleus</location>
    </subcellularLocation>
</comment>
<sequence length="502" mass="56654">MDGHSAHSSSSPDSHEITLESLEPDQRAWPTHHQQETIQPTETEAYASSENATQEATTYHTYYTTQQVYQTTEATDASQVYQTVYPTPDRSSSEDSEEAEERKEQKESDNTQSAHPDMASIAYISSSNGPEIVDGISMDLDKRDLWRTFYRYGTEMIITKVGRRMFPSMKVSVNGLDPQKTYAMILDILPVDDSRYRYVYNSSKWVSVGNADTSLPERVYVHPESPQKGSEWMRSLVNFDKLKLTNNENDTKGQIILHSMHKYQPRVHVVEIPEGAPFQEDSLRGVDISTYPTSTFTFRETQFITVTAYQNQAITKLKINRNPFAKGFRNNGRNAKVHNTYEQGGEPVPGSYAAHVAWRERMGKQGGVTATSSPHPPPPPAPWNHPQQEIATQAHSVSHTLYHSDPAISEVSRYFQTYSPYSTTQVPTYNPETLYQSQPTYITVPSTVHYDSGSPTDFTTDPSVGCKREANSYYDDYSEESVPKIAKLESSESLASFLPRLS</sequence>
<dbReference type="PROSITE" id="PS01264">
    <property type="entry name" value="TBOX_2"/>
    <property type="match status" value="1"/>
</dbReference>
<dbReference type="EMBL" id="OU015568">
    <property type="protein sequence ID" value="CAG5080606.1"/>
    <property type="molecule type" value="Genomic_DNA"/>
</dbReference>
<dbReference type="PROSITE" id="PS01283">
    <property type="entry name" value="TBOX_1"/>
    <property type="match status" value="1"/>
</dbReference>
<keyword evidence="2" id="KW-0805">Transcription regulation</keyword>
<dbReference type="PANTHER" id="PTHR11267">
    <property type="entry name" value="T-BOX PROTEIN-RELATED"/>
    <property type="match status" value="1"/>
</dbReference>
<evidence type="ECO:0000313" key="9">
    <source>
        <dbReference type="EMBL" id="CAG5080606.1"/>
    </source>
</evidence>
<evidence type="ECO:0000256" key="5">
    <source>
        <dbReference type="ARBA" id="ARBA00023242"/>
    </source>
</evidence>
<feature type="compositionally biased region" description="Low complexity" evidence="7">
    <location>
        <begin position="1"/>
        <end position="12"/>
    </location>
</feature>
<evidence type="ECO:0000256" key="3">
    <source>
        <dbReference type="ARBA" id="ARBA00023125"/>
    </source>
</evidence>
<dbReference type="InterPro" id="IPR036960">
    <property type="entry name" value="T-box_sf"/>
</dbReference>
<feature type="region of interest" description="Disordered" evidence="7">
    <location>
        <begin position="366"/>
        <end position="386"/>
    </location>
</feature>
<dbReference type="Pfam" id="PF00907">
    <property type="entry name" value="T-box"/>
    <property type="match status" value="1"/>
</dbReference>
<evidence type="ECO:0000259" key="8">
    <source>
        <dbReference type="PROSITE" id="PS50252"/>
    </source>
</evidence>
<dbReference type="PANTHER" id="PTHR11267:SF207">
    <property type="entry name" value="OVER COMPENSATING MALES, ISOFORM A"/>
    <property type="match status" value="1"/>
</dbReference>
<organism evidence="9 10">
    <name type="scientific">Oikopleura dioica</name>
    <name type="common">Tunicate</name>
    <dbReference type="NCBI Taxonomy" id="34765"/>
    <lineage>
        <taxon>Eukaryota</taxon>
        <taxon>Metazoa</taxon>
        <taxon>Chordata</taxon>
        <taxon>Tunicata</taxon>
        <taxon>Appendicularia</taxon>
        <taxon>Copelata</taxon>
        <taxon>Oikopleuridae</taxon>
        <taxon>Oikopleura</taxon>
    </lineage>
</organism>
<keyword evidence="5 6" id="KW-0539">Nucleus</keyword>
<dbReference type="SUPFAM" id="SSF49417">
    <property type="entry name" value="p53-like transcription factors"/>
    <property type="match status" value="1"/>
</dbReference>
<proteinExistence type="predicted"/>
<keyword evidence="3 6" id="KW-0238">DNA-binding</keyword>
<evidence type="ECO:0000256" key="6">
    <source>
        <dbReference type="PROSITE-ProRule" id="PRU00201"/>
    </source>
</evidence>
<dbReference type="InterPro" id="IPR046360">
    <property type="entry name" value="T-box_DNA-bd"/>
</dbReference>
<dbReference type="SMART" id="SM00425">
    <property type="entry name" value="TBOX"/>
    <property type="match status" value="1"/>
</dbReference>
<gene>
    <name evidence="9" type="ORF">OKIOD_LOCUS1219</name>
</gene>
<evidence type="ECO:0000256" key="4">
    <source>
        <dbReference type="ARBA" id="ARBA00023163"/>
    </source>
</evidence>
<feature type="region of interest" description="Disordered" evidence="7">
    <location>
        <begin position="85"/>
        <end position="117"/>
    </location>
</feature>
<evidence type="ECO:0000256" key="1">
    <source>
        <dbReference type="ARBA" id="ARBA00004123"/>
    </source>
</evidence>
<accession>A0ABN7RQQ7</accession>
<dbReference type="Proteomes" id="UP001158576">
    <property type="component" value="Chromosome PAR"/>
</dbReference>
<feature type="region of interest" description="Disordered" evidence="7">
    <location>
        <begin position="1"/>
        <end position="53"/>
    </location>
</feature>
<feature type="domain" description="T-box" evidence="8">
    <location>
        <begin position="140"/>
        <end position="330"/>
    </location>
</feature>
<dbReference type="InterPro" id="IPR008967">
    <property type="entry name" value="p53-like_TF_DNA-bd_sf"/>
</dbReference>
<evidence type="ECO:0000313" key="10">
    <source>
        <dbReference type="Proteomes" id="UP001158576"/>
    </source>
</evidence>
<comment type="caution">
    <text evidence="6">Lacks conserved residue(s) required for the propagation of feature annotation.</text>
</comment>